<dbReference type="EMBL" id="PKPP01004031">
    <property type="protein sequence ID" value="PWA66421.1"/>
    <property type="molecule type" value="Genomic_DNA"/>
</dbReference>
<sequence length="189" mass="20902">MKPPKSSNLIPFFTAIALLPDPTISKKEKGNHCSLFFDCSLIHVPVGVSSSCSLKVRVLKLIDKIARTRKICEKRKTVTPVCFLTANEAERRRKGKAVAHEISSDIEMDFPSGSETDSENDAGEYERQLSVAILESWNSFYNSGLNLNSHALPTVTGPTRGAETEYERQLNVAIQESLKSFNNSGLNLN</sequence>
<dbReference type="Proteomes" id="UP000245207">
    <property type="component" value="Unassembled WGS sequence"/>
</dbReference>
<dbReference type="AlphaFoldDB" id="A0A2U1MYT2"/>
<evidence type="ECO:0000313" key="2">
    <source>
        <dbReference type="Proteomes" id="UP000245207"/>
    </source>
</evidence>
<protein>
    <submittedName>
        <fullName evidence="1">Uncharacterized protein</fullName>
    </submittedName>
</protein>
<accession>A0A2U1MYT2</accession>
<gene>
    <name evidence="1" type="ORF">CTI12_AA327400</name>
</gene>
<proteinExistence type="predicted"/>
<name>A0A2U1MYT2_ARTAN</name>
<organism evidence="1 2">
    <name type="scientific">Artemisia annua</name>
    <name type="common">Sweet wormwood</name>
    <dbReference type="NCBI Taxonomy" id="35608"/>
    <lineage>
        <taxon>Eukaryota</taxon>
        <taxon>Viridiplantae</taxon>
        <taxon>Streptophyta</taxon>
        <taxon>Embryophyta</taxon>
        <taxon>Tracheophyta</taxon>
        <taxon>Spermatophyta</taxon>
        <taxon>Magnoliopsida</taxon>
        <taxon>eudicotyledons</taxon>
        <taxon>Gunneridae</taxon>
        <taxon>Pentapetalae</taxon>
        <taxon>asterids</taxon>
        <taxon>campanulids</taxon>
        <taxon>Asterales</taxon>
        <taxon>Asteraceae</taxon>
        <taxon>Asteroideae</taxon>
        <taxon>Anthemideae</taxon>
        <taxon>Artemisiinae</taxon>
        <taxon>Artemisia</taxon>
    </lineage>
</organism>
<reference evidence="1 2" key="1">
    <citation type="journal article" date="2018" name="Mol. Plant">
        <title>The genome of Artemisia annua provides insight into the evolution of Asteraceae family and artemisinin biosynthesis.</title>
        <authorList>
            <person name="Shen Q."/>
            <person name="Zhang L."/>
            <person name="Liao Z."/>
            <person name="Wang S."/>
            <person name="Yan T."/>
            <person name="Shi P."/>
            <person name="Liu M."/>
            <person name="Fu X."/>
            <person name="Pan Q."/>
            <person name="Wang Y."/>
            <person name="Lv Z."/>
            <person name="Lu X."/>
            <person name="Zhang F."/>
            <person name="Jiang W."/>
            <person name="Ma Y."/>
            <person name="Chen M."/>
            <person name="Hao X."/>
            <person name="Li L."/>
            <person name="Tang Y."/>
            <person name="Lv G."/>
            <person name="Zhou Y."/>
            <person name="Sun X."/>
            <person name="Brodelius P.E."/>
            <person name="Rose J.K.C."/>
            <person name="Tang K."/>
        </authorList>
    </citation>
    <scope>NUCLEOTIDE SEQUENCE [LARGE SCALE GENOMIC DNA]</scope>
    <source>
        <strain evidence="2">cv. Huhao1</strain>
        <tissue evidence="1">Leaf</tissue>
    </source>
</reference>
<evidence type="ECO:0000313" key="1">
    <source>
        <dbReference type="EMBL" id="PWA66421.1"/>
    </source>
</evidence>
<keyword evidence="2" id="KW-1185">Reference proteome</keyword>
<comment type="caution">
    <text evidence="1">The sequence shown here is derived from an EMBL/GenBank/DDBJ whole genome shotgun (WGS) entry which is preliminary data.</text>
</comment>